<dbReference type="EMBL" id="JADFFL010000010">
    <property type="protein sequence ID" value="MBE9664146.1"/>
    <property type="molecule type" value="Genomic_DNA"/>
</dbReference>
<dbReference type="RefSeq" id="WP_194113396.1">
    <property type="nucleotide sequence ID" value="NZ_JADFFL010000010.1"/>
</dbReference>
<reference evidence="2" key="1">
    <citation type="submission" date="2020-10" db="EMBL/GenBank/DDBJ databases">
        <title>Mucilaginibacter mali sp. nov., isolated from rhizosphere soil of apple orchard.</title>
        <authorList>
            <person name="Lee J.-S."/>
            <person name="Kim H.S."/>
            <person name="Kim J.-S."/>
        </authorList>
    </citation>
    <scope>NUCLEOTIDE SEQUENCE</scope>
    <source>
        <strain evidence="2">KCTC 22746</strain>
    </source>
</reference>
<evidence type="ECO:0000313" key="3">
    <source>
        <dbReference type="Proteomes" id="UP000622475"/>
    </source>
</evidence>
<feature type="chain" id="PRO_5037943178" description="Outer membrane protein beta-barrel domain-containing protein" evidence="1">
    <location>
        <begin position="20"/>
        <end position="177"/>
    </location>
</feature>
<protein>
    <recommendedName>
        <fullName evidence="4">Outer membrane protein beta-barrel domain-containing protein</fullName>
    </recommendedName>
</protein>
<sequence length="177" mass="19241">MKKLLLSVLILGACFTAKAQFQTPPDEVKKASFSAGPEFVIPARSVFSIGYGASVRGEIPVKNDWYASVSAGYTYLKFKSAWNGIAGSQPNAEYVPIKVGAFYKAGPGLYLLGELGTALEVRNSVNPKGNPFIFAFGPGFLFKLSEKQNIDLGVRYEQWSKSLLTQTGVRVAYKISL</sequence>
<dbReference type="AlphaFoldDB" id="A0A929PYD9"/>
<organism evidence="2 3">
    <name type="scientific">Mucilaginibacter myungsuensis</name>
    <dbReference type="NCBI Taxonomy" id="649104"/>
    <lineage>
        <taxon>Bacteria</taxon>
        <taxon>Pseudomonadati</taxon>
        <taxon>Bacteroidota</taxon>
        <taxon>Sphingobacteriia</taxon>
        <taxon>Sphingobacteriales</taxon>
        <taxon>Sphingobacteriaceae</taxon>
        <taxon>Mucilaginibacter</taxon>
    </lineage>
</organism>
<name>A0A929PYD9_9SPHI</name>
<accession>A0A929PYD9</accession>
<gene>
    <name evidence="2" type="ORF">IRJ16_19855</name>
</gene>
<feature type="signal peptide" evidence="1">
    <location>
        <begin position="1"/>
        <end position="19"/>
    </location>
</feature>
<dbReference type="SUPFAM" id="SSF56925">
    <property type="entry name" value="OMPA-like"/>
    <property type="match status" value="1"/>
</dbReference>
<evidence type="ECO:0000256" key="1">
    <source>
        <dbReference type="SAM" id="SignalP"/>
    </source>
</evidence>
<keyword evidence="1" id="KW-0732">Signal</keyword>
<comment type="caution">
    <text evidence="2">The sequence shown here is derived from an EMBL/GenBank/DDBJ whole genome shotgun (WGS) entry which is preliminary data.</text>
</comment>
<evidence type="ECO:0008006" key="4">
    <source>
        <dbReference type="Google" id="ProtNLM"/>
    </source>
</evidence>
<keyword evidence="3" id="KW-1185">Reference proteome</keyword>
<dbReference type="Proteomes" id="UP000622475">
    <property type="component" value="Unassembled WGS sequence"/>
</dbReference>
<proteinExistence type="predicted"/>
<evidence type="ECO:0000313" key="2">
    <source>
        <dbReference type="EMBL" id="MBE9664146.1"/>
    </source>
</evidence>
<dbReference type="InterPro" id="IPR011250">
    <property type="entry name" value="OMP/PagP_B-barrel"/>
</dbReference>